<accession>A0AA37T6M9</accession>
<evidence type="ECO:0000313" key="2">
    <source>
        <dbReference type="Proteomes" id="UP001156870"/>
    </source>
</evidence>
<reference evidence="1 2" key="1">
    <citation type="journal article" date="2014" name="Int. J. Syst. Evol. Microbiol.">
        <title>Complete genome sequence of Corynebacterium casei LMG S-19264T (=DSM 44701T), isolated from a smear-ripened cheese.</title>
        <authorList>
            <consortium name="US DOE Joint Genome Institute (JGI-PGF)"/>
            <person name="Walter F."/>
            <person name="Albersmeier A."/>
            <person name="Kalinowski J."/>
            <person name="Ruckert C."/>
        </authorList>
    </citation>
    <scope>NUCLEOTIDE SEQUENCE [LARGE SCALE GENOMIC DNA]</scope>
    <source>
        <strain evidence="1 2">NBRC 110095</strain>
    </source>
</reference>
<evidence type="ECO:0008006" key="3">
    <source>
        <dbReference type="Google" id="ProtNLM"/>
    </source>
</evidence>
<dbReference type="AlphaFoldDB" id="A0AA37T6M9"/>
<dbReference type="EMBL" id="BSPD01000061">
    <property type="protein sequence ID" value="GLS26784.1"/>
    <property type="molecule type" value="Genomic_DNA"/>
</dbReference>
<organism evidence="1 2">
    <name type="scientific">Marinibactrum halimedae</name>
    <dbReference type="NCBI Taxonomy" id="1444977"/>
    <lineage>
        <taxon>Bacteria</taxon>
        <taxon>Pseudomonadati</taxon>
        <taxon>Pseudomonadota</taxon>
        <taxon>Gammaproteobacteria</taxon>
        <taxon>Cellvibrionales</taxon>
        <taxon>Cellvibrionaceae</taxon>
        <taxon>Marinibactrum</taxon>
    </lineage>
</organism>
<dbReference type="Proteomes" id="UP001156870">
    <property type="component" value="Unassembled WGS sequence"/>
</dbReference>
<sequence length="108" mass="11815">MADTLSKNFEIVHIDIGEWNKNLDFAKQFGNPIAGGIPSIAIIDNNNEVKFVAEGGTFANARRSQTTSINQWFENAITNINTNAPVSNKIKNEGIIEGIIKRISALIS</sequence>
<evidence type="ECO:0000313" key="1">
    <source>
        <dbReference type="EMBL" id="GLS26784.1"/>
    </source>
</evidence>
<keyword evidence="2" id="KW-1185">Reference proteome</keyword>
<comment type="caution">
    <text evidence="1">The sequence shown here is derived from an EMBL/GenBank/DDBJ whole genome shotgun (WGS) entry which is preliminary data.</text>
</comment>
<protein>
    <recommendedName>
        <fullName evidence="3">Thioredoxin family protein</fullName>
    </recommendedName>
</protein>
<name>A0AA37T6M9_9GAMM</name>
<gene>
    <name evidence="1" type="ORF">GCM10007877_25030</name>
</gene>
<proteinExistence type="predicted"/>
<dbReference type="Gene3D" id="3.40.30.10">
    <property type="entry name" value="Glutaredoxin"/>
    <property type="match status" value="1"/>
</dbReference>